<dbReference type="GO" id="GO:0008380">
    <property type="term" value="P:RNA splicing"/>
    <property type="evidence" value="ECO:0007669"/>
    <property type="project" value="UniProtKB-KW"/>
</dbReference>
<keyword evidence="5" id="KW-0539">Nucleus</keyword>
<dbReference type="AlphaFoldDB" id="A0A9W9EGU3"/>
<evidence type="ECO:0000313" key="9">
    <source>
        <dbReference type="Proteomes" id="UP001141434"/>
    </source>
</evidence>
<feature type="region of interest" description="Disordered" evidence="6">
    <location>
        <begin position="90"/>
        <end position="140"/>
    </location>
</feature>
<dbReference type="Proteomes" id="UP001141434">
    <property type="component" value="Unassembled WGS sequence"/>
</dbReference>
<comment type="caution">
    <text evidence="8">The sequence shown here is derived from an EMBL/GenBank/DDBJ whole genome shotgun (WGS) entry which is preliminary data.</text>
</comment>
<evidence type="ECO:0000256" key="2">
    <source>
        <dbReference type="ARBA" id="ARBA00005371"/>
    </source>
</evidence>
<organism evidence="8 9">
    <name type="scientific">Penicillium alfredii</name>
    <dbReference type="NCBI Taxonomy" id="1506179"/>
    <lineage>
        <taxon>Eukaryota</taxon>
        <taxon>Fungi</taxon>
        <taxon>Dikarya</taxon>
        <taxon>Ascomycota</taxon>
        <taxon>Pezizomycotina</taxon>
        <taxon>Eurotiomycetes</taxon>
        <taxon>Eurotiomycetidae</taxon>
        <taxon>Eurotiales</taxon>
        <taxon>Aspergillaceae</taxon>
        <taxon>Penicillium</taxon>
    </lineage>
</organism>
<gene>
    <name evidence="8" type="ORF">NUU61_009734</name>
</gene>
<keyword evidence="9" id="KW-1185">Reference proteome</keyword>
<proteinExistence type="inferred from homology"/>
<dbReference type="GO" id="GO:0005634">
    <property type="term" value="C:nucleus"/>
    <property type="evidence" value="ECO:0007669"/>
    <property type="project" value="UniProtKB-SubCell"/>
</dbReference>
<evidence type="ECO:0000256" key="1">
    <source>
        <dbReference type="ARBA" id="ARBA00004123"/>
    </source>
</evidence>
<dbReference type="InterPro" id="IPR049481">
    <property type="entry name" value="SMN_G2-BD"/>
</dbReference>
<dbReference type="PANTHER" id="PTHR39267:SF1">
    <property type="entry name" value="SURVIVAL MOTOR NEURON PROTEIN"/>
    <property type="match status" value="1"/>
</dbReference>
<name>A0A9W9EGU3_9EURO</name>
<accession>A0A9W9EGU3</accession>
<evidence type="ECO:0000256" key="3">
    <source>
        <dbReference type="ARBA" id="ARBA00022664"/>
    </source>
</evidence>
<keyword evidence="4" id="KW-0508">mRNA splicing</keyword>
<comment type="subcellular location">
    <subcellularLocation>
        <location evidence="1">Nucleus</location>
    </subcellularLocation>
</comment>
<dbReference type="PANTHER" id="PTHR39267">
    <property type="entry name" value="SURVIVAL MOTOR NEURON-LIKE PROTEIN 1"/>
    <property type="match status" value="1"/>
</dbReference>
<evidence type="ECO:0000259" key="7">
    <source>
        <dbReference type="Pfam" id="PF20636"/>
    </source>
</evidence>
<evidence type="ECO:0000256" key="6">
    <source>
        <dbReference type="SAM" id="MobiDB-lite"/>
    </source>
</evidence>
<sequence length="182" mass="19839">MFCSSNNSREWAEAMGKSKNAKPLTHEEIWDDSALVQSWDEAVEEYQLYHSIHAKGENVEDILREAQETGIAEEVDAMEEGGEGIAEDDAMEAENSMIPNEAATDPVSQSEAVPPQSYAAQEPAPAAAPGPGVPTGAMPTLHPALSQVQDEELKNLMMAWYFAGYYTGIYEGKQQANKSKNT</sequence>
<dbReference type="InterPro" id="IPR040424">
    <property type="entry name" value="Smn1"/>
</dbReference>
<feature type="compositionally biased region" description="Low complexity" evidence="6">
    <location>
        <begin position="114"/>
        <end position="125"/>
    </location>
</feature>
<dbReference type="OrthoDB" id="197400at2759"/>
<evidence type="ECO:0000313" key="8">
    <source>
        <dbReference type="EMBL" id="KAJ5081470.1"/>
    </source>
</evidence>
<dbReference type="GO" id="GO:0006397">
    <property type="term" value="P:mRNA processing"/>
    <property type="evidence" value="ECO:0007669"/>
    <property type="project" value="UniProtKB-KW"/>
</dbReference>
<dbReference type="RefSeq" id="XP_056506757.1">
    <property type="nucleotide sequence ID" value="XM_056660259.1"/>
</dbReference>
<evidence type="ECO:0000256" key="5">
    <source>
        <dbReference type="ARBA" id="ARBA00023242"/>
    </source>
</evidence>
<dbReference type="EMBL" id="JAPMSZ010000012">
    <property type="protein sequence ID" value="KAJ5081470.1"/>
    <property type="molecule type" value="Genomic_DNA"/>
</dbReference>
<reference evidence="8" key="1">
    <citation type="submission" date="2022-11" db="EMBL/GenBank/DDBJ databases">
        <authorList>
            <person name="Petersen C."/>
        </authorList>
    </citation>
    <scope>NUCLEOTIDE SEQUENCE</scope>
    <source>
        <strain evidence="8">IBT 34128</strain>
    </source>
</reference>
<dbReference type="CDD" id="cd22851">
    <property type="entry name" value="SMN_N"/>
    <property type="match status" value="1"/>
</dbReference>
<dbReference type="Pfam" id="PF20636">
    <property type="entry name" value="SMN_G2-BD"/>
    <property type="match status" value="1"/>
</dbReference>
<keyword evidence="3" id="KW-0507">mRNA processing</keyword>
<evidence type="ECO:0000256" key="4">
    <source>
        <dbReference type="ARBA" id="ARBA00023187"/>
    </source>
</evidence>
<dbReference type="CDD" id="cd22852">
    <property type="entry name" value="SMN_C"/>
    <property type="match status" value="1"/>
</dbReference>
<comment type="similarity">
    <text evidence="2">Belongs to the SMN family.</text>
</comment>
<dbReference type="GeneID" id="81399428"/>
<dbReference type="InterPro" id="IPR047313">
    <property type="entry name" value="SMN_C"/>
</dbReference>
<dbReference type="Pfam" id="PF20635">
    <property type="entry name" value="SMN_YG-box"/>
    <property type="match status" value="1"/>
</dbReference>
<feature type="domain" description="Survival Motor Neuron Gemin2-binding" evidence="7">
    <location>
        <begin position="27"/>
        <end position="47"/>
    </location>
</feature>
<reference evidence="8" key="2">
    <citation type="journal article" date="2023" name="IMA Fungus">
        <title>Comparative genomic study of the Penicillium genus elucidates a diverse pangenome and 15 lateral gene transfer events.</title>
        <authorList>
            <person name="Petersen C."/>
            <person name="Sorensen T."/>
            <person name="Nielsen M.R."/>
            <person name="Sondergaard T.E."/>
            <person name="Sorensen J.L."/>
            <person name="Fitzpatrick D.A."/>
            <person name="Frisvad J.C."/>
            <person name="Nielsen K.L."/>
        </authorList>
    </citation>
    <scope>NUCLEOTIDE SEQUENCE</scope>
    <source>
        <strain evidence="8">IBT 34128</strain>
    </source>
</reference>
<protein>
    <recommendedName>
        <fullName evidence="7">Survival Motor Neuron Gemin2-binding domain-containing protein</fullName>
    </recommendedName>
</protein>